<comment type="caution">
    <text evidence="3">The sequence shown here is derived from an EMBL/GenBank/DDBJ whole genome shotgun (WGS) entry which is preliminary data.</text>
</comment>
<dbReference type="Proteomes" id="UP001529338">
    <property type="component" value="Unassembled WGS sequence"/>
</dbReference>
<dbReference type="Gene3D" id="3.40.190.10">
    <property type="entry name" value="Periplasmic binding protein-like II"/>
    <property type="match status" value="2"/>
</dbReference>
<dbReference type="PROSITE" id="PS51257">
    <property type="entry name" value="PROKAR_LIPOPROTEIN"/>
    <property type="match status" value="1"/>
</dbReference>
<dbReference type="EMBL" id="JAUCGQ010000002">
    <property type="protein sequence ID" value="MDM7855936.1"/>
    <property type="molecule type" value="Genomic_DNA"/>
</dbReference>
<dbReference type="Pfam" id="PF04069">
    <property type="entry name" value="OpuAC"/>
    <property type="match status" value="2"/>
</dbReference>
<dbReference type="InterPro" id="IPR007210">
    <property type="entry name" value="ABC_Gly_betaine_transp_sub-bd"/>
</dbReference>
<evidence type="ECO:0000256" key="1">
    <source>
        <dbReference type="SAM" id="SignalP"/>
    </source>
</evidence>
<evidence type="ECO:0000313" key="4">
    <source>
        <dbReference type="Proteomes" id="UP001529338"/>
    </source>
</evidence>
<name>A0ABT7SID6_9CELL</name>
<keyword evidence="4" id="KW-1185">Reference proteome</keyword>
<dbReference type="SUPFAM" id="SSF53850">
    <property type="entry name" value="Periplasmic binding protein-like II"/>
    <property type="match status" value="2"/>
</dbReference>
<proteinExistence type="predicted"/>
<keyword evidence="1" id="KW-0732">Signal</keyword>
<sequence length="336" mass="33887">MRVARLSAVTVVATAALLLAGCGSPGSGGGKTQAAAPETSAGATAAAACAPVAGDKLVVLTDDKGLQNSDNIIPAVNKAAATNSPAIIDLLNSVSDVLDTPTLISLNKSVDIDRQTSSDVAKQFVTDKNLAATDKSGKGVSVTVGAANFSESSTLAEIYGEVLKSAGYKVDVRTIGNRETYLPALEKGTISVVPEYAATLADFLNTKENGASAPSVASSDIDKTVAALTPLADKAGLTVGKASAAQDQNAFAVTDKFATQHNVKTLSDLASACGSLVLAGPAECPDRPFCQPGLEKTYGLTFSQFKSYDFGLIDAAILKGDAAIGLVLSSDGALAG</sequence>
<evidence type="ECO:0000313" key="3">
    <source>
        <dbReference type="EMBL" id="MDM7855936.1"/>
    </source>
</evidence>
<organism evidence="3 4">
    <name type="scientific">Cellulomonas alba</name>
    <dbReference type="NCBI Taxonomy" id="3053467"/>
    <lineage>
        <taxon>Bacteria</taxon>
        <taxon>Bacillati</taxon>
        <taxon>Actinomycetota</taxon>
        <taxon>Actinomycetes</taxon>
        <taxon>Micrococcales</taxon>
        <taxon>Cellulomonadaceae</taxon>
        <taxon>Cellulomonas</taxon>
    </lineage>
</organism>
<dbReference type="RefSeq" id="WP_289456000.1">
    <property type="nucleotide sequence ID" value="NZ_JAUCGQ010000002.1"/>
</dbReference>
<gene>
    <name evidence="3" type="ORF">QRT04_13435</name>
</gene>
<protein>
    <submittedName>
        <fullName evidence="3">Glycine betaine ABC transporter substrate-binding protein</fullName>
    </submittedName>
</protein>
<feature type="signal peptide" evidence="1">
    <location>
        <begin position="1"/>
        <end position="20"/>
    </location>
</feature>
<evidence type="ECO:0000259" key="2">
    <source>
        <dbReference type="Pfam" id="PF04069"/>
    </source>
</evidence>
<feature type="domain" description="ABC-type glycine betaine transport system substrate-binding" evidence="2">
    <location>
        <begin position="55"/>
        <end position="126"/>
    </location>
</feature>
<feature type="domain" description="ABC-type glycine betaine transport system substrate-binding" evidence="2">
    <location>
        <begin position="141"/>
        <end position="334"/>
    </location>
</feature>
<accession>A0ABT7SID6</accession>
<feature type="chain" id="PRO_5046981352" evidence="1">
    <location>
        <begin position="21"/>
        <end position="336"/>
    </location>
</feature>
<reference evidence="3 4" key="1">
    <citation type="submission" date="2023-06" db="EMBL/GenBank/DDBJ databases">
        <title>Cellulomonas sp. MW4 Whole genome sequence.</title>
        <authorList>
            <person name="Park S."/>
        </authorList>
    </citation>
    <scope>NUCLEOTIDE SEQUENCE [LARGE SCALE GENOMIC DNA]</scope>
    <source>
        <strain evidence="3 4">MW4</strain>
    </source>
</reference>